<protein>
    <submittedName>
        <fullName evidence="2">Uncharacterized protein</fullName>
    </submittedName>
</protein>
<reference evidence="2" key="1">
    <citation type="submission" date="2017-07" db="EMBL/GenBank/DDBJ databases">
        <title>Taro Niue Genome Assembly and Annotation.</title>
        <authorList>
            <person name="Atibalentja N."/>
            <person name="Keating K."/>
            <person name="Fields C.J."/>
        </authorList>
    </citation>
    <scope>NUCLEOTIDE SEQUENCE</scope>
    <source>
        <strain evidence="2">Niue_2</strain>
        <tissue evidence="2">Leaf</tissue>
    </source>
</reference>
<accession>A0A843XV74</accession>
<evidence type="ECO:0000313" key="2">
    <source>
        <dbReference type="EMBL" id="MQM23849.1"/>
    </source>
</evidence>
<gene>
    <name evidence="2" type="ORF">Taro_056919</name>
</gene>
<dbReference type="AlphaFoldDB" id="A0A843XV74"/>
<dbReference type="Proteomes" id="UP000652761">
    <property type="component" value="Unassembled WGS sequence"/>
</dbReference>
<dbReference type="EMBL" id="NMUH01018255">
    <property type="protein sequence ID" value="MQM23849.1"/>
    <property type="molecule type" value="Genomic_DNA"/>
</dbReference>
<organism evidence="2 3">
    <name type="scientific">Colocasia esculenta</name>
    <name type="common">Wild taro</name>
    <name type="synonym">Arum esculentum</name>
    <dbReference type="NCBI Taxonomy" id="4460"/>
    <lineage>
        <taxon>Eukaryota</taxon>
        <taxon>Viridiplantae</taxon>
        <taxon>Streptophyta</taxon>
        <taxon>Embryophyta</taxon>
        <taxon>Tracheophyta</taxon>
        <taxon>Spermatophyta</taxon>
        <taxon>Magnoliopsida</taxon>
        <taxon>Liliopsida</taxon>
        <taxon>Araceae</taxon>
        <taxon>Aroideae</taxon>
        <taxon>Colocasieae</taxon>
        <taxon>Colocasia</taxon>
    </lineage>
</organism>
<feature type="region of interest" description="Disordered" evidence="1">
    <location>
        <begin position="55"/>
        <end position="81"/>
    </location>
</feature>
<proteinExistence type="predicted"/>
<evidence type="ECO:0000256" key="1">
    <source>
        <dbReference type="SAM" id="MobiDB-lite"/>
    </source>
</evidence>
<sequence length="81" mass="8894">MRVTTGSTEIATVSCTGRDRLIQVGQQITMTGLSRSDRDRGHCCDGPCERGLSGRRVHKVKSLKNSEKNMVKSLKNSGKNM</sequence>
<evidence type="ECO:0000313" key="3">
    <source>
        <dbReference type="Proteomes" id="UP000652761"/>
    </source>
</evidence>
<comment type="caution">
    <text evidence="2">The sequence shown here is derived from an EMBL/GenBank/DDBJ whole genome shotgun (WGS) entry which is preliminary data.</text>
</comment>
<keyword evidence="3" id="KW-1185">Reference proteome</keyword>
<name>A0A843XV74_COLES</name>